<dbReference type="GO" id="GO:0032259">
    <property type="term" value="P:methylation"/>
    <property type="evidence" value="ECO:0007669"/>
    <property type="project" value="UniProtKB-KW"/>
</dbReference>
<dbReference type="SUPFAM" id="SSF53335">
    <property type="entry name" value="S-adenosyl-L-methionine-dependent methyltransferases"/>
    <property type="match status" value="1"/>
</dbReference>
<dbReference type="EMBL" id="KR063281">
    <property type="protein sequence ID" value="AKJ72559.1"/>
    <property type="molecule type" value="Genomic_DNA"/>
</dbReference>
<dbReference type="InterPro" id="IPR008884">
    <property type="entry name" value="TylF_MeTrfase"/>
</dbReference>
<dbReference type="PANTHER" id="PTHR40036">
    <property type="entry name" value="MACROCIN O-METHYLTRANSFERASE"/>
    <property type="match status" value="1"/>
</dbReference>
<keyword evidence="1" id="KW-0489">Methyltransferase</keyword>
<accession>A0A0K0N6K5</accession>
<dbReference type="PANTHER" id="PTHR40036:SF1">
    <property type="entry name" value="MACROCIN O-METHYLTRANSFERASE"/>
    <property type="match status" value="1"/>
</dbReference>
<reference evidence="1 2" key="1">
    <citation type="journal article" date="2015" name="PLoS ONE">
        <title>Lysis to Kill: Evaluation of the Lytic Abilities, and Genomics of Nine Bacteriophages Infective for Gordonia spp. and Their Potential Use in Activated Sludge Foam Biocontrol.</title>
        <authorList>
            <person name="Dyson Z.A."/>
            <person name="Tucci J."/>
            <person name="Seviour R.J."/>
            <person name="Petrovski S."/>
        </authorList>
    </citation>
    <scope>NUCLEOTIDE SEQUENCE [LARGE SCALE GENOMIC DNA]</scope>
</reference>
<dbReference type="GO" id="GO:0008168">
    <property type="term" value="F:methyltransferase activity"/>
    <property type="evidence" value="ECO:0007669"/>
    <property type="project" value="UniProtKB-KW"/>
</dbReference>
<evidence type="ECO:0000313" key="2">
    <source>
        <dbReference type="Proteomes" id="UP000221359"/>
    </source>
</evidence>
<dbReference type="Gene3D" id="3.40.50.150">
    <property type="entry name" value="Vaccinia Virus protein VP39"/>
    <property type="match status" value="1"/>
</dbReference>
<dbReference type="InterPro" id="IPR029063">
    <property type="entry name" value="SAM-dependent_MTases_sf"/>
</dbReference>
<proteinExistence type="predicted"/>
<dbReference type="Proteomes" id="UP000221359">
    <property type="component" value="Segment"/>
</dbReference>
<protein>
    <submittedName>
        <fullName evidence="1">Putative methyltransferase</fullName>
    </submittedName>
</protein>
<keyword evidence="1" id="KW-0808">Transferase</keyword>
<sequence length="195" mass="21769">MSKDYSLGPALHDLSDSVDDQYLSALRFALKHLQSGIALEFGVGSGRSLREIAQRTQVIGFDVFTGLPEFWRPGFPQGTFACEPPEVDNATTIPGLFEDTLSHFDLESIDFINLLHVDCDLYSSTKTVLEHAGPYLKTGAIVVFDEWHGYPGADGDHEQLAWTEYVQDTEMSWEVLGHGPEQWIIRITHGRQSNA</sequence>
<keyword evidence="2" id="KW-1185">Reference proteome</keyword>
<evidence type="ECO:0000313" key="1">
    <source>
        <dbReference type="EMBL" id="AKJ72559.1"/>
    </source>
</evidence>
<dbReference type="Pfam" id="PF13578">
    <property type="entry name" value="Methyltransf_24"/>
    <property type="match status" value="1"/>
</dbReference>
<organism evidence="1 2">
    <name type="scientific">Gordonia phage GMA2</name>
    <dbReference type="NCBI Taxonomy" id="1647283"/>
    <lineage>
        <taxon>Viruses</taxon>
        <taxon>Duplodnaviria</taxon>
        <taxon>Heunggongvirae</taxon>
        <taxon>Uroviricota</taxon>
        <taxon>Caudoviricetes</taxon>
        <taxon>Gimaduovirus</taxon>
        <taxon>Gimaduovirus GMA2</taxon>
    </lineage>
</organism>
<gene>
    <name evidence="1" type="ORF">GMA2_21</name>
</gene>
<name>A0A0K0N6K5_9CAUD</name>